<proteinExistence type="inferred from homology"/>
<keyword evidence="1 5" id="KW-0489">Methyltransferase</keyword>
<dbReference type="PANTHER" id="PTHR14614:SF164">
    <property type="entry name" value="HISTONE-ARGININE METHYLTRANSFERASE METTL23"/>
    <property type="match status" value="1"/>
</dbReference>
<dbReference type="Gene3D" id="3.40.50.150">
    <property type="entry name" value="Vaccinia Virus protein VP39"/>
    <property type="match status" value="1"/>
</dbReference>
<gene>
    <name evidence="5" type="ORF">SAMN05421753_11563</name>
</gene>
<dbReference type="Proteomes" id="UP000199518">
    <property type="component" value="Unassembled WGS sequence"/>
</dbReference>
<comment type="similarity">
    <text evidence="4">Belongs to the methyltransferase superfamily. METTL23 family.</text>
</comment>
<accession>A0A1I3ND44</accession>
<dbReference type="CDD" id="cd02440">
    <property type="entry name" value="AdoMet_MTases"/>
    <property type="match status" value="1"/>
</dbReference>
<reference evidence="6" key="1">
    <citation type="submission" date="2016-10" db="EMBL/GenBank/DDBJ databases">
        <authorList>
            <person name="Varghese N."/>
            <person name="Submissions S."/>
        </authorList>
    </citation>
    <scope>NUCLEOTIDE SEQUENCE [LARGE SCALE GENOMIC DNA]</scope>
    <source>
        <strain evidence="6">DSM 26348</strain>
    </source>
</reference>
<dbReference type="InterPro" id="IPR029063">
    <property type="entry name" value="SAM-dependent_MTases_sf"/>
</dbReference>
<protein>
    <submittedName>
        <fullName evidence="5">Lysine methyltransferase</fullName>
    </submittedName>
</protein>
<sequence length="261" mass="28524">MSDDETPSDVPELALPSAFPVLSSNPDELPAVPGGWQHVEIPIGQRSLKLHRPLDPDLFLDDAKVQSENSRHDYMPYWAFLWPSSVPMANLVLNAPWPVGTNVLELGAGIGLVGLAAALRGDRVTFSDYDHTALHMCRLNARLNGLPDPELWFLDWRDVPARQFPVIVGCEVTYDAGLHEPLLDAISALLAPDGVCWLGDPGRYQAKFFYDKAAARGFHLQLFNAAGERQTALSSGEFQLLAITRTSGSATPTAERSLTPV</sequence>
<dbReference type="GO" id="GO:0032259">
    <property type="term" value="P:methylation"/>
    <property type="evidence" value="ECO:0007669"/>
    <property type="project" value="UniProtKB-KW"/>
</dbReference>
<name>A0A1I3ND44_9PLAN</name>
<evidence type="ECO:0000313" key="5">
    <source>
        <dbReference type="EMBL" id="SFJ07089.1"/>
    </source>
</evidence>
<evidence type="ECO:0000256" key="1">
    <source>
        <dbReference type="ARBA" id="ARBA00022603"/>
    </source>
</evidence>
<organism evidence="5 6">
    <name type="scientific">Planctomicrobium piriforme</name>
    <dbReference type="NCBI Taxonomy" id="1576369"/>
    <lineage>
        <taxon>Bacteria</taxon>
        <taxon>Pseudomonadati</taxon>
        <taxon>Planctomycetota</taxon>
        <taxon>Planctomycetia</taxon>
        <taxon>Planctomycetales</taxon>
        <taxon>Planctomycetaceae</taxon>
        <taxon>Planctomicrobium</taxon>
    </lineage>
</organism>
<keyword evidence="3" id="KW-0949">S-adenosyl-L-methionine</keyword>
<evidence type="ECO:0000256" key="3">
    <source>
        <dbReference type="ARBA" id="ARBA00022691"/>
    </source>
</evidence>
<evidence type="ECO:0000256" key="2">
    <source>
        <dbReference type="ARBA" id="ARBA00022679"/>
    </source>
</evidence>
<dbReference type="OrthoDB" id="264333at2"/>
<dbReference type="SUPFAM" id="SSF53335">
    <property type="entry name" value="S-adenosyl-L-methionine-dependent methyltransferases"/>
    <property type="match status" value="1"/>
</dbReference>
<dbReference type="Pfam" id="PF10294">
    <property type="entry name" value="Methyltransf_16"/>
    <property type="match status" value="1"/>
</dbReference>
<dbReference type="AlphaFoldDB" id="A0A1I3ND44"/>
<keyword evidence="2 5" id="KW-0808">Transferase</keyword>
<dbReference type="EMBL" id="FOQD01000015">
    <property type="protein sequence ID" value="SFJ07089.1"/>
    <property type="molecule type" value="Genomic_DNA"/>
</dbReference>
<dbReference type="InterPro" id="IPR019410">
    <property type="entry name" value="Methyltransf_16"/>
</dbReference>
<evidence type="ECO:0000313" key="6">
    <source>
        <dbReference type="Proteomes" id="UP000199518"/>
    </source>
</evidence>
<keyword evidence="6" id="KW-1185">Reference proteome</keyword>
<dbReference type="RefSeq" id="WP_139228566.1">
    <property type="nucleotide sequence ID" value="NZ_FOQD01000015.1"/>
</dbReference>
<dbReference type="GO" id="GO:0008168">
    <property type="term" value="F:methyltransferase activity"/>
    <property type="evidence" value="ECO:0007669"/>
    <property type="project" value="UniProtKB-KW"/>
</dbReference>
<evidence type="ECO:0000256" key="4">
    <source>
        <dbReference type="ARBA" id="ARBA00043988"/>
    </source>
</evidence>
<dbReference type="PANTHER" id="PTHR14614">
    <property type="entry name" value="HEPATOCELLULAR CARCINOMA-ASSOCIATED ANTIGEN"/>
    <property type="match status" value="1"/>
</dbReference>